<feature type="transmembrane region" description="Helical" evidence="1">
    <location>
        <begin position="91"/>
        <end position="108"/>
    </location>
</feature>
<sequence length="230" mass="25473">MAFSISLVLNTVAYHLLLKAIAHYPVSIVMPYVGLTPLFLTMTSYLILGEALTKGKIVGIIFIVLGGFILQLPENLKEKGWRHLINWREKGIWMMVLVAFIWSITASVEKIAVNASSPEFYGAFIHLALGGVFVFWGKWQNRNSIKKPEALKITSGGKKYILLIGIVSAALAWCQLVAIKLTFVSYVIAFKRAGVLVSTLLAFFILKERHYLKALSGTILILTGAAFITL</sequence>
<dbReference type="AlphaFoldDB" id="A0A1J1C9C9"/>
<reference evidence="3 4" key="1">
    <citation type="submission" date="2016-11" db="EMBL/GenBank/DDBJ databases">
        <title>Genomic analysis of Caldithrix abyssi and proposal of a novel bacterial phylum Caldithrichaeota.</title>
        <authorList>
            <person name="Kublanov I."/>
            <person name="Sigalova O."/>
            <person name="Gavrilov S."/>
            <person name="Lebedinsky A."/>
            <person name="Ivanova N."/>
            <person name="Daum C."/>
            <person name="Reddy T."/>
            <person name="Klenk H.P."/>
            <person name="Goker M."/>
            <person name="Reva O."/>
            <person name="Miroshnichenko M."/>
            <person name="Kyprides N."/>
            <person name="Woyke T."/>
            <person name="Gelfand M."/>
        </authorList>
    </citation>
    <scope>NUCLEOTIDE SEQUENCE [LARGE SCALE GENOMIC DNA]</scope>
    <source>
        <strain evidence="3 4">LF13</strain>
    </source>
</reference>
<evidence type="ECO:0000256" key="1">
    <source>
        <dbReference type="SAM" id="Phobius"/>
    </source>
</evidence>
<name>A0A1J1C9C9_CALAY</name>
<dbReference type="SUPFAM" id="SSF103481">
    <property type="entry name" value="Multidrug resistance efflux transporter EmrE"/>
    <property type="match status" value="1"/>
</dbReference>
<keyword evidence="1" id="KW-1133">Transmembrane helix</keyword>
<accession>A0A1J1C9C9</accession>
<proteinExistence type="predicted"/>
<dbReference type="Pfam" id="PF00892">
    <property type="entry name" value="EamA"/>
    <property type="match status" value="2"/>
</dbReference>
<dbReference type="InterPro" id="IPR000620">
    <property type="entry name" value="EamA_dom"/>
</dbReference>
<feature type="transmembrane region" description="Helical" evidence="1">
    <location>
        <begin position="211"/>
        <end position="229"/>
    </location>
</feature>
<dbReference type="EMBL" id="CP018099">
    <property type="protein sequence ID" value="APF19150.1"/>
    <property type="molecule type" value="Genomic_DNA"/>
</dbReference>
<feature type="domain" description="EamA" evidence="2">
    <location>
        <begin position="7"/>
        <end position="69"/>
    </location>
</feature>
<dbReference type="GO" id="GO:0016020">
    <property type="term" value="C:membrane"/>
    <property type="evidence" value="ECO:0007669"/>
    <property type="project" value="InterPro"/>
</dbReference>
<feature type="transmembrane region" description="Helical" evidence="1">
    <location>
        <begin position="120"/>
        <end position="139"/>
    </location>
</feature>
<feature type="transmembrane region" description="Helical" evidence="1">
    <location>
        <begin position="45"/>
        <end position="70"/>
    </location>
</feature>
<evidence type="ECO:0000259" key="2">
    <source>
        <dbReference type="Pfam" id="PF00892"/>
    </source>
</evidence>
<dbReference type="KEGG" id="caby:Cabys_2401"/>
<feature type="transmembrane region" description="Helical" evidence="1">
    <location>
        <begin position="184"/>
        <end position="204"/>
    </location>
</feature>
<dbReference type="Gene3D" id="1.10.3730.20">
    <property type="match status" value="1"/>
</dbReference>
<evidence type="ECO:0000313" key="3">
    <source>
        <dbReference type="EMBL" id="APF19150.1"/>
    </source>
</evidence>
<keyword evidence="1" id="KW-0472">Membrane</keyword>
<feature type="domain" description="EamA" evidence="2">
    <location>
        <begin position="90"/>
        <end position="229"/>
    </location>
</feature>
<dbReference type="Proteomes" id="UP000183868">
    <property type="component" value="Chromosome"/>
</dbReference>
<feature type="transmembrane region" description="Helical" evidence="1">
    <location>
        <begin position="12"/>
        <end position="33"/>
    </location>
</feature>
<evidence type="ECO:0000313" key="4">
    <source>
        <dbReference type="Proteomes" id="UP000183868"/>
    </source>
</evidence>
<keyword evidence="1" id="KW-0812">Transmembrane</keyword>
<dbReference type="InterPro" id="IPR037185">
    <property type="entry name" value="EmrE-like"/>
</dbReference>
<organism evidence="3 4">
    <name type="scientific">Caldithrix abyssi DSM 13497</name>
    <dbReference type="NCBI Taxonomy" id="880073"/>
    <lineage>
        <taxon>Bacteria</taxon>
        <taxon>Pseudomonadati</taxon>
        <taxon>Calditrichota</taxon>
        <taxon>Calditrichia</taxon>
        <taxon>Calditrichales</taxon>
        <taxon>Calditrichaceae</taxon>
        <taxon>Caldithrix</taxon>
    </lineage>
</organism>
<gene>
    <name evidence="3" type="ORF">Cabys_2401</name>
</gene>
<protein>
    <submittedName>
        <fullName evidence="3">Putative membrane protein</fullName>
    </submittedName>
</protein>
<feature type="transmembrane region" description="Helical" evidence="1">
    <location>
        <begin position="160"/>
        <end position="178"/>
    </location>
</feature>